<proteinExistence type="predicted"/>
<evidence type="ECO:0000313" key="4">
    <source>
        <dbReference type="Proteomes" id="UP001233673"/>
    </source>
</evidence>
<keyword evidence="1" id="KW-0812">Transmembrane</keyword>
<evidence type="ECO:0000259" key="2">
    <source>
        <dbReference type="Pfam" id="PF08044"/>
    </source>
</evidence>
<accession>A0ABT9I746</accession>
<dbReference type="InterPro" id="IPR012551">
    <property type="entry name" value="DUF1707_SHOCT-like"/>
</dbReference>
<organism evidence="3 4">
    <name type="scientific">Blastococcus carthaginiensis</name>
    <dbReference type="NCBI Taxonomy" id="3050034"/>
    <lineage>
        <taxon>Bacteria</taxon>
        <taxon>Bacillati</taxon>
        <taxon>Actinomycetota</taxon>
        <taxon>Actinomycetes</taxon>
        <taxon>Geodermatophilales</taxon>
        <taxon>Geodermatophilaceae</taxon>
        <taxon>Blastococcus</taxon>
    </lineage>
</organism>
<dbReference type="Pfam" id="PF08044">
    <property type="entry name" value="DUF1707"/>
    <property type="match status" value="1"/>
</dbReference>
<protein>
    <submittedName>
        <fullName evidence="3">DUF1707 domain-containing protein</fullName>
    </submittedName>
</protein>
<keyword evidence="1" id="KW-1133">Transmembrane helix</keyword>
<feature type="domain" description="DUF1707" evidence="2">
    <location>
        <begin position="10"/>
        <end position="62"/>
    </location>
</feature>
<comment type="caution">
    <text evidence="3">The sequence shown here is derived from an EMBL/GenBank/DDBJ whole genome shotgun (WGS) entry which is preliminary data.</text>
</comment>
<keyword evidence="4" id="KW-1185">Reference proteome</keyword>
<evidence type="ECO:0000256" key="1">
    <source>
        <dbReference type="SAM" id="Phobius"/>
    </source>
</evidence>
<reference evidence="4" key="1">
    <citation type="submission" date="2023-05" db="EMBL/GenBank/DDBJ databases">
        <title>Draft genome of Pseudofrankia sp. BMG5.37.</title>
        <authorList>
            <person name="Gtari M."/>
            <person name="Ghodhbane F."/>
            <person name="Sbissi I."/>
        </authorList>
    </citation>
    <scope>NUCLEOTIDE SEQUENCE [LARGE SCALE GENOMIC DNA]</scope>
    <source>
        <strain evidence="4">BMG 814</strain>
    </source>
</reference>
<evidence type="ECO:0000313" key="3">
    <source>
        <dbReference type="EMBL" id="MDP5181077.1"/>
    </source>
</evidence>
<dbReference type="EMBL" id="JASNFN010000001">
    <property type="protein sequence ID" value="MDP5181077.1"/>
    <property type="molecule type" value="Genomic_DNA"/>
</dbReference>
<dbReference type="PANTHER" id="PTHR40763">
    <property type="entry name" value="MEMBRANE PROTEIN-RELATED"/>
    <property type="match status" value="1"/>
</dbReference>
<dbReference type="PANTHER" id="PTHR40763:SF4">
    <property type="entry name" value="DUF1707 DOMAIN-CONTAINING PROTEIN"/>
    <property type="match status" value="1"/>
</dbReference>
<name>A0ABT9I746_9ACTN</name>
<keyword evidence="1" id="KW-0472">Membrane</keyword>
<dbReference type="Proteomes" id="UP001233673">
    <property type="component" value="Unassembled WGS sequence"/>
</dbReference>
<feature type="transmembrane region" description="Helical" evidence="1">
    <location>
        <begin position="114"/>
        <end position="134"/>
    </location>
</feature>
<sequence length="140" mass="14885">MSEPVRSEDLRISDAERAAVAAGLQRAHDAGQLDLAEFDERVRAVWAARTRGDLARVTADLPALPPPPGPRRVFGDDDAGTAMKVLTTIWLCLGLVNLAVWGILEGTVGGIHPWWLYVALPPGAVLGTLYAIGIGRPGRG</sequence>
<gene>
    <name evidence="3" type="ORF">QOZ88_00355</name>
</gene>
<feature type="transmembrane region" description="Helical" evidence="1">
    <location>
        <begin position="81"/>
        <end position="102"/>
    </location>
</feature>
<dbReference type="RefSeq" id="WP_305997854.1">
    <property type="nucleotide sequence ID" value="NZ_JASNFN010000001.1"/>
</dbReference>